<accession>A0A9Q9B486</accession>
<dbReference type="SUPFAM" id="SSF51735">
    <property type="entry name" value="NAD(P)-binding Rossmann-fold domains"/>
    <property type="match status" value="1"/>
</dbReference>
<evidence type="ECO:0000313" key="3">
    <source>
        <dbReference type="EMBL" id="USW57193.1"/>
    </source>
</evidence>
<keyword evidence="4" id="KW-1185">Reference proteome</keyword>
<dbReference type="GO" id="GO:0005737">
    <property type="term" value="C:cytoplasm"/>
    <property type="evidence" value="ECO:0007669"/>
    <property type="project" value="TreeGrafter"/>
</dbReference>
<comment type="similarity">
    <text evidence="1">Belongs to the ornithine cyclodeaminase/mu-crystallin family.</text>
</comment>
<dbReference type="InterPro" id="IPR023401">
    <property type="entry name" value="ODC_N"/>
</dbReference>
<evidence type="ECO:0000313" key="4">
    <source>
        <dbReference type="Proteomes" id="UP001056384"/>
    </source>
</evidence>
<evidence type="ECO:0000256" key="1">
    <source>
        <dbReference type="ARBA" id="ARBA00008903"/>
    </source>
</evidence>
<dbReference type="PANTHER" id="PTHR13812">
    <property type="entry name" value="KETIMINE REDUCTASE MU-CRYSTALLIN"/>
    <property type="match status" value="1"/>
</dbReference>
<dbReference type="PANTHER" id="PTHR13812:SF19">
    <property type="entry name" value="KETIMINE REDUCTASE MU-CRYSTALLIN"/>
    <property type="match status" value="1"/>
</dbReference>
<dbReference type="InterPro" id="IPR036291">
    <property type="entry name" value="NAD(P)-bd_dom_sf"/>
</dbReference>
<name>A0A9Q9B486_9PEZI</name>
<dbReference type="Pfam" id="PF01488">
    <property type="entry name" value="Shikimate_DH"/>
    <property type="match status" value="1"/>
</dbReference>
<dbReference type="AlphaFoldDB" id="A0A9Q9B486"/>
<dbReference type="InterPro" id="IPR006151">
    <property type="entry name" value="Shikm_DH/Glu-tRNA_Rdtase"/>
</dbReference>
<gene>
    <name evidence="3" type="ORF">Slin15195_G105120</name>
</gene>
<dbReference type="EMBL" id="CP099426">
    <property type="protein sequence ID" value="USW57193.1"/>
    <property type="molecule type" value="Genomic_DNA"/>
</dbReference>
<reference evidence="3" key="1">
    <citation type="submission" date="2022-06" db="EMBL/GenBank/DDBJ databases">
        <title>Complete genome sequences of two strains of the flax pathogen Septoria linicola.</title>
        <authorList>
            <person name="Lapalu N."/>
            <person name="Simon A."/>
            <person name="Demenou B."/>
            <person name="Paumier D."/>
            <person name="Guillot M.-P."/>
            <person name="Gout L."/>
            <person name="Valade R."/>
        </authorList>
    </citation>
    <scope>NUCLEOTIDE SEQUENCE</scope>
    <source>
        <strain evidence="3">SE15195</strain>
    </source>
</reference>
<dbReference type="InterPro" id="IPR003462">
    <property type="entry name" value="ODC_Mu_crystall"/>
</dbReference>
<organism evidence="3 4">
    <name type="scientific">Septoria linicola</name>
    <dbReference type="NCBI Taxonomy" id="215465"/>
    <lineage>
        <taxon>Eukaryota</taxon>
        <taxon>Fungi</taxon>
        <taxon>Dikarya</taxon>
        <taxon>Ascomycota</taxon>
        <taxon>Pezizomycotina</taxon>
        <taxon>Dothideomycetes</taxon>
        <taxon>Dothideomycetidae</taxon>
        <taxon>Mycosphaerellales</taxon>
        <taxon>Mycosphaerellaceae</taxon>
        <taxon>Septoria</taxon>
    </lineage>
</organism>
<protein>
    <submittedName>
        <fullName evidence="3">Ornithine cyclodeaminase/mu-crystallin, NAD(P)-binding domain superfamily</fullName>
    </submittedName>
</protein>
<dbReference type="Proteomes" id="UP001056384">
    <property type="component" value="Chromosome 9"/>
</dbReference>
<feature type="domain" description="Quinate/shikimate 5-dehydrogenase/glutamyl-tRNA reductase" evidence="2">
    <location>
        <begin position="133"/>
        <end position="241"/>
    </location>
</feature>
<proteinExistence type="inferred from homology"/>
<evidence type="ECO:0000259" key="2">
    <source>
        <dbReference type="Pfam" id="PF01488"/>
    </source>
</evidence>
<sequence length="374" mass="40942">MSGTGCLILGDAAVHKLLINLTKPDILTFQRKLQESLKGYSAAEREYQPDSGVSVRRNGQKTLFRPFTSPSSVGCKIIVDPAPEAGTGKKSPLHGVLVVCDNNGIPSGILNAEEITAFRTSLSALIPWTWRRHTEKVLVFGAGKQALWHIRLALALRGDEIKSVTFVNRTKERAQTLVDQLRKDNDSRWHSKAELDCIATSDGSDEVKKHLSEADAIFCTVPSQEALFQAWDVQRSAEQRKPYISAIGSWQPNMIELDPGLLTRVVSEEGAYNPLSKDSGGAILVDDRKSVSEHTGEILQSKLPAEQLIELGQILEIQDSAKGTEETAKLNAWLQDSFIVYKSVGVSLTDLASGEAILELAKKQENIGTLVTDL</sequence>
<dbReference type="Gene3D" id="3.30.1780.10">
    <property type="entry name" value="ornithine cyclodeaminase, domain 1"/>
    <property type="match status" value="1"/>
</dbReference>
<dbReference type="Gene3D" id="3.40.50.720">
    <property type="entry name" value="NAD(P)-binding Rossmann-like Domain"/>
    <property type="match status" value="1"/>
</dbReference>